<dbReference type="HOGENOM" id="CLU_112567_0_0_9"/>
<accession>A0A0H2UT40</accession>
<organism evidence="2 3">
    <name type="scientific">Streptococcus pyogenes serotype M3 (strain ATCC BAA-595 / MGAS315)</name>
    <dbReference type="NCBI Taxonomy" id="198466"/>
    <lineage>
        <taxon>Bacteria</taxon>
        <taxon>Bacillati</taxon>
        <taxon>Bacillota</taxon>
        <taxon>Bacilli</taxon>
        <taxon>Lactobacillales</taxon>
        <taxon>Streptococcaceae</taxon>
        <taxon>Streptococcus</taxon>
    </lineage>
</organism>
<dbReference type="InterPro" id="IPR003781">
    <property type="entry name" value="CoA-bd"/>
</dbReference>
<gene>
    <name evidence="2" type="ordered locus">SpyM3_0146</name>
</gene>
<dbReference type="AlphaFoldDB" id="A0A0H2UT40"/>
<dbReference type="SMART" id="SM00881">
    <property type="entry name" value="CoA_binding"/>
    <property type="match status" value="1"/>
</dbReference>
<dbReference type="RefSeq" id="WP_002986334.1">
    <property type="nucleotide sequence ID" value="NC_004070.1"/>
</dbReference>
<dbReference type="SUPFAM" id="SSF51735">
    <property type="entry name" value="NAD(P)-binding Rossmann-fold domains"/>
    <property type="match status" value="1"/>
</dbReference>
<dbReference type="EMBL" id="AE014074">
    <property type="protein sequence ID" value="AAM78753.1"/>
    <property type="molecule type" value="Genomic_DNA"/>
</dbReference>
<dbReference type="Pfam" id="PF13380">
    <property type="entry name" value="CoA_binding_2"/>
    <property type="match status" value="1"/>
</dbReference>
<protein>
    <recommendedName>
        <fullName evidence="1">CoA-binding domain-containing protein</fullName>
    </recommendedName>
</protein>
<dbReference type="Gene3D" id="3.40.50.720">
    <property type="entry name" value="NAD(P)-binding Rossmann-like Domain"/>
    <property type="match status" value="1"/>
</dbReference>
<dbReference type="InterPro" id="IPR036291">
    <property type="entry name" value="NAD(P)-bd_dom_sf"/>
</dbReference>
<dbReference type="GeneID" id="69900147"/>
<dbReference type="PANTHER" id="PTHR33303">
    <property type="entry name" value="CYTOPLASMIC PROTEIN-RELATED"/>
    <property type="match status" value="1"/>
</dbReference>
<dbReference type="PANTHER" id="PTHR33303:SF2">
    <property type="entry name" value="COA-BINDING DOMAIN-CONTAINING PROTEIN"/>
    <property type="match status" value="1"/>
</dbReference>
<dbReference type="Proteomes" id="UP000000564">
    <property type="component" value="Chromosome"/>
</dbReference>
<feature type="domain" description="CoA-binding" evidence="1">
    <location>
        <begin position="17"/>
        <end position="111"/>
    </location>
</feature>
<name>A0A0H2UT40_STRP3</name>
<sequence length="151" mass="16899">MIYSFQNPSEDVLKAYLESAKTIAVVGLSDRKDTAAYGVAKFMQAMDYRIIPVNPKLAGQLILGEKVYASIKAIPFEVDIVDVFRRSEFLPEVARDFLAGQAKVFWAQLGLENQEAQTILRSAGKEAIVMNRCLKIDYLQLVAKPECITNH</sequence>
<reference evidence="2 3" key="1">
    <citation type="journal article" date="2002" name="Proc. Natl. Acad. Sci. U.S.A.">
        <title>Genome sequence of a serotype M3 strain of group A Streptococcus: phage-encoded toxins, the high-virulence phenotype, and clone emergence.</title>
        <authorList>
            <person name="Beres S.B."/>
            <person name="Sylva G.L."/>
            <person name="Barbian K.D."/>
            <person name="Lei B."/>
            <person name="Hoff J.S."/>
            <person name="Mammarella N.D."/>
            <person name="Liu M.Y."/>
            <person name="Smoot J.C."/>
            <person name="Porcella S.F."/>
            <person name="Parkins L.D."/>
            <person name="Campbell D.S."/>
            <person name="Smith T.M."/>
            <person name="McCormick J.K."/>
            <person name="Leung D.Y."/>
            <person name="Schlievert P.M."/>
            <person name="Musser J.M."/>
        </authorList>
    </citation>
    <scope>NUCLEOTIDE SEQUENCE [LARGE SCALE GENOMIC DNA]</scope>
    <source>
        <strain evidence="3">ATCC BAA-595 / MGAS315</strain>
    </source>
</reference>
<evidence type="ECO:0000313" key="3">
    <source>
        <dbReference type="Proteomes" id="UP000000564"/>
    </source>
</evidence>
<dbReference type="KEGG" id="spg:SpyM3_0146"/>
<proteinExistence type="predicted"/>
<evidence type="ECO:0000259" key="1">
    <source>
        <dbReference type="SMART" id="SM00881"/>
    </source>
</evidence>
<evidence type="ECO:0000313" key="2">
    <source>
        <dbReference type="EMBL" id="AAM78753.1"/>
    </source>
</evidence>